<dbReference type="SUPFAM" id="SSF55136">
    <property type="entry name" value="Probable bacterial effector-binding domain"/>
    <property type="match status" value="1"/>
</dbReference>
<dbReference type="InterPro" id="IPR011256">
    <property type="entry name" value="Reg_factor_effector_dom_sf"/>
</dbReference>
<proteinExistence type="predicted"/>
<dbReference type="AlphaFoldDB" id="A0AAJ5QZ76"/>
<gene>
    <name evidence="1" type="ORF">OR613_09660</name>
</gene>
<dbReference type="Gene3D" id="3.20.80.10">
    <property type="entry name" value="Regulatory factor, effector binding domain"/>
    <property type="match status" value="1"/>
</dbReference>
<accession>A0AAJ5QZ76</accession>
<reference evidence="1 2" key="1">
    <citation type="journal article" date="2023" name="Microbiol. Resour. Announc.">
        <title>Complete Genome Sequence of the First Colistin-Resistant Raoultella electrica Strain.</title>
        <authorList>
            <person name="Aldeia C."/>
            <person name="Campos-Madueno E.I."/>
            <person name="Sendi P."/>
            <person name="Endimiani A."/>
        </authorList>
    </citation>
    <scope>NUCLEOTIDE SEQUENCE [LARGE SCALE GENOMIC DNA]</scope>
    <source>
        <strain evidence="1 2">S2-IND-01-C</strain>
    </source>
</reference>
<evidence type="ECO:0000313" key="1">
    <source>
        <dbReference type="EMBL" id="WBW63134.1"/>
    </source>
</evidence>
<evidence type="ECO:0000313" key="2">
    <source>
        <dbReference type="Proteomes" id="UP001210130"/>
    </source>
</evidence>
<organism evidence="1 2">
    <name type="scientific">Klebsiella electrica</name>
    <dbReference type="NCBI Taxonomy" id="1259973"/>
    <lineage>
        <taxon>Bacteria</taxon>
        <taxon>Pseudomonadati</taxon>
        <taxon>Pseudomonadota</taxon>
        <taxon>Gammaproteobacteria</taxon>
        <taxon>Enterobacterales</taxon>
        <taxon>Enterobacteriaceae</taxon>
        <taxon>Klebsiella/Raoultella group</taxon>
        <taxon>Klebsiella</taxon>
    </lineage>
</organism>
<protein>
    <submittedName>
        <fullName evidence="1">Uncharacterized protein</fullName>
    </submittedName>
</protein>
<sequence>MSLRFENALPRSIVYVRVGGPWNETVPVGFQQIIGWAHEQGMAYREALVLYWDDSVQTWAKRPETLV</sequence>
<dbReference type="RefSeq" id="WP_207304702.1">
    <property type="nucleotide sequence ID" value="NZ_CP112887.1"/>
</dbReference>
<keyword evidence="2" id="KW-1185">Reference proteome</keyword>
<dbReference type="EMBL" id="CP112887">
    <property type="protein sequence ID" value="WBW63134.1"/>
    <property type="molecule type" value="Genomic_DNA"/>
</dbReference>
<dbReference type="Proteomes" id="UP001210130">
    <property type="component" value="Chromosome"/>
</dbReference>
<name>A0AAJ5QZ76_9ENTR</name>